<dbReference type="Proteomes" id="UP001172738">
    <property type="component" value="Unassembled WGS sequence"/>
</dbReference>
<sequence length="148" mass="15905">MPVPDAPTLTYRFTIVAEVGEYLKLHQDAARMLELIPITGGTISGDLTGSVVPGGGDWCSTLADGSYEVEARYVFQTDDGALVDVVNTGILRHLGDQKGPPSEMGYFLTTPTFRTVAPDLQWLTRSLFLGKARTAPGATTIDIFEVSP</sequence>
<keyword evidence="3" id="KW-1185">Reference proteome</keyword>
<dbReference type="RefSeq" id="WP_301130326.1">
    <property type="nucleotide sequence ID" value="NZ_JAUHPV010000012.1"/>
</dbReference>
<organism evidence="2 3">
    <name type="scientific">Demequina zhanjiangensis</name>
    <dbReference type="NCBI Taxonomy" id="3051659"/>
    <lineage>
        <taxon>Bacteria</taxon>
        <taxon>Bacillati</taxon>
        <taxon>Actinomycetota</taxon>
        <taxon>Actinomycetes</taxon>
        <taxon>Micrococcales</taxon>
        <taxon>Demequinaceae</taxon>
        <taxon>Demequina</taxon>
    </lineage>
</organism>
<evidence type="ECO:0000256" key="1">
    <source>
        <dbReference type="HAMAP-Rule" id="MF_00775"/>
    </source>
</evidence>
<dbReference type="HAMAP" id="MF_00775">
    <property type="entry name" value="UPF0311"/>
    <property type="match status" value="1"/>
</dbReference>
<evidence type="ECO:0000313" key="2">
    <source>
        <dbReference type="EMBL" id="MDN4474149.1"/>
    </source>
</evidence>
<proteinExistence type="inferred from homology"/>
<evidence type="ECO:0000313" key="3">
    <source>
        <dbReference type="Proteomes" id="UP001172738"/>
    </source>
</evidence>
<dbReference type="PANTHER" id="PTHR37315">
    <property type="entry name" value="UPF0311 PROTEIN BLR7842"/>
    <property type="match status" value="1"/>
</dbReference>
<reference evidence="2" key="1">
    <citation type="submission" date="2023-06" db="EMBL/GenBank/DDBJ databases">
        <title>SYSU T00b26.</title>
        <authorList>
            <person name="Gao L."/>
            <person name="Fang B.-Z."/>
            <person name="Li W.-J."/>
        </authorList>
    </citation>
    <scope>NUCLEOTIDE SEQUENCE</scope>
    <source>
        <strain evidence="2">SYSU T00b26</strain>
    </source>
</reference>
<dbReference type="InterPro" id="IPR020915">
    <property type="entry name" value="UPF0311"/>
</dbReference>
<gene>
    <name evidence="2" type="ORF">QQX04_14200</name>
</gene>
<dbReference type="Gene3D" id="2.40.160.20">
    <property type="match status" value="1"/>
</dbReference>
<dbReference type="EMBL" id="JAUHPV010000012">
    <property type="protein sequence ID" value="MDN4474149.1"/>
    <property type="molecule type" value="Genomic_DNA"/>
</dbReference>
<name>A0ABT8G4S9_9MICO</name>
<protein>
    <recommendedName>
        <fullName evidence="1">UPF0311 protein QQX04_14200</fullName>
    </recommendedName>
</protein>
<comment type="similarity">
    <text evidence="1">Belongs to the UPF0311 family.</text>
</comment>
<comment type="caution">
    <text evidence="2">The sequence shown here is derived from an EMBL/GenBank/DDBJ whole genome shotgun (WGS) entry which is preliminary data.</text>
</comment>
<accession>A0ABT8G4S9</accession>
<dbReference type="PANTHER" id="PTHR37315:SF1">
    <property type="entry name" value="UPF0311 PROTEIN BLR7842"/>
    <property type="match status" value="1"/>
</dbReference>
<dbReference type="Pfam" id="PF11578">
    <property type="entry name" value="DUF3237"/>
    <property type="match status" value="1"/>
</dbReference>